<evidence type="ECO:0008006" key="3">
    <source>
        <dbReference type="Google" id="ProtNLM"/>
    </source>
</evidence>
<accession>A0A512DCS1</accession>
<organism evidence="1 2">
    <name type="scientific">Cellulomonas aerilata</name>
    <dbReference type="NCBI Taxonomy" id="515326"/>
    <lineage>
        <taxon>Bacteria</taxon>
        <taxon>Bacillati</taxon>
        <taxon>Actinomycetota</taxon>
        <taxon>Actinomycetes</taxon>
        <taxon>Micrococcales</taxon>
        <taxon>Cellulomonadaceae</taxon>
        <taxon>Cellulomonas</taxon>
    </lineage>
</organism>
<dbReference type="AlphaFoldDB" id="A0A512DCS1"/>
<dbReference type="Pfam" id="PF08922">
    <property type="entry name" value="DUF1905"/>
    <property type="match status" value="1"/>
</dbReference>
<proteinExistence type="predicted"/>
<dbReference type="InterPro" id="IPR015018">
    <property type="entry name" value="DUF1905"/>
</dbReference>
<dbReference type="OrthoDB" id="9808666at2"/>
<dbReference type="Gene3D" id="2.40.30.100">
    <property type="entry name" value="AF2212/PG0164-like"/>
    <property type="match status" value="1"/>
</dbReference>
<keyword evidence="2" id="KW-1185">Reference proteome</keyword>
<evidence type="ECO:0000313" key="1">
    <source>
        <dbReference type="EMBL" id="GEO34266.1"/>
    </source>
</evidence>
<evidence type="ECO:0000313" key="2">
    <source>
        <dbReference type="Proteomes" id="UP000321181"/>
    </source>
</evidence>
<protein>
    <recommendedName>
        <fullName evidence="3">DUF1905 domain-containing protein</fullName>
    </recommendedName>
</protein>
<sequence length="105" mass="11438">MTDRLTPTYTFDADLWLWQARTDSWTFVSLPTDLADELLDRAGPAVRGFGSVRVAVTIGATSWRTSLFPDATAGTYVLPVKKAVRTAEGLAAGDTAHVRLRLVDV</sequence>
<dbReference type="InterPro" id="IPR037079">
    <property type="entry name" value="AF2212/PG0164-like_sf"/>
</dbReference>
<dbReference type="RefSeq" id="WP_146903495.1">
    <property type="nucleotide sequence ID" value="NZ_BAAARM010000003.1"/>
</dbReference>
<gene>
    <name evidence="1" type="ORF">CAE01nite_19910</name>
</gene>
<comment type="caution">
    <text evidence="1">The sequence shown here is derived from an EMBL/GenBank/DDBJ whole genome shotgun (WGS) entry which is preliminary data.</text>
</comment>
<dbReference type="Proteomes" id="UP000321181">
    <property type="component" value="Unassembled WGS sequence"/>
</dbReference>
<dbReference type="EMBL" id="BJYY01000013">
    <property type="protein sequence ID" value="GEO34266.1"/>
    <property type="molecule type" value="Genomic_DNA"/>
</dbReference>
<dbReference type="SUPFAM" id="SSF141694">
    <property type="entry name" value="AF2212/PG0164-like"/>
    <property type="match status" value="1"/>
</dbReference>
<name>A0A512DCS1_9CELL</name>
<reference evidence="1 2" key="1">
    <citation type="submission" date="2019-07" db="EMBL/GenBank/DDBJ databases">
        <title>Whole genome shotgun sequence of Cellulomonas aerilata NBRC 106308.</title>
        <authorList>
            <person name="Hosoyama A."/>
            <person name="Uohara A."/>
            <person name="Ohji S."/>
            <person name="Ichikawa N."/>
        </authorList>
    </citation>
    <scope>NUCLEOTIDE SEQUENCE [LARGE SCALE GENOMIC DNA]</scope>
    <source>
        <strain evidence="1 2">NBRC 106308</strain>
    </source>
</reference>